<dbReference type="Proteomes" id="UP000559117">
    <property type="component" value="Unassembled WGS sequence"/>
</dbReference>
<dbReference type="GO" id="GO:0002939">
    <property type="term" value="P:tRNA N1-guanine methylation"/>
    <property type="evidence" value="ECO:0007669"/>
    <property type="project" value="TreeGrafter"/>
</dbReference>
<keyword evidence="8 15" id="KW-0489">Methyltransferase</keyword>
<dbReference type="FunFam" id="3.40.1280.10:FF:000001">
    <property type="entry name" value="tRNA (guanine-N(1)-)-methyltransferase"/>
    <property type="match status" value="1"/>
</dbReference>
<evidence type="ECO:0000256" key="6">
    <source>
        <dbReference type="ARBA" id="ARBA00014679"/>
    </source>
</evidence>
<evidence type="ECO:0000256" key="5">
    <source>
        <dbReference type="ARBA" id="ARBA00012807"/>
    </source>
</evidence>
<evidence type="ECO:0000256" key="11">
    <source>
        <dbReference type="ARBA" id="ARBA00022694"/>
    </source>
</evidence>
<evidence type="ECO:0000313" key="19">
    <source>
        <dbReference type="EMBL" id="MBB5336492.1"/>
    </source>
</evidence>
<dbReference type="InterPro" id="IPR002649">
    <property type="entry name" value="tRNA_m1G_MeTrfase_TrmD"/>
</dbReference>
<evidence type="ECO:0000256" key="17">
    <source>
        <dbReference type="RuleBase" id="RU003464"/>
    </source>
</evidence>
<evidence type="ECO:0000256" key="4">
    <source>
        <dbReference type="ARBA" id="ARBA00011738"/>
    </source>
</evidence>
<evidence type="ECO:0000256" key="2">
    <source>
        <dbReference type="ARBA" id="ARBA00004496"/>
    </source>
</evidence>
<reference evidence="19 20" key="1">
    <citation type="submission" date="2020-08" db="EMBL/GenBank/DDBJ databases">
        <title>Genomic Encyclopedia of Type Strains, Phase IV (KMG-IV): sequencing the most valuable type-strain genomes for metagenomic binning, comparative biology and taxonomic classification.</title>
        <authorList>
            <person name="Goeker M."/>
        </authorList>
    </citation>
    <scope>NUCLEOTIDE SEQUENCE [LARGE SCALE GENOMIC DNA]</scope>
    <source>
        <strain evidence="19 20">DSM 24661</strain>
    </source>
</reference>
<dbReference type="EC" id="2.1.1.228" evidence="5 15"/>
<evidence type="ECO:0000256" key="1">
    <source>
        <dbReference type="ARBA" id="ARBA00002634"/>
    </source>
</evidence>
<comment type="catalytic activity">
    <reaction evidence="14 15 17">
        <text>guanosine(37) in tRNA + S-adenosyl-L-methionine = N(1)-methylguanosine(37) in tRNA + S-adenosyl-L-homocysteine + H(+)</text>
        <dbReference type="Rhea" id="RHEA:36899"/>
        <dbReference type="Rhea" id="RHEA-COMP:10145"/>
        <dbReference type="Rhea" id="RHEA-COMP:10147"/>
        <dbReference type="ChEBI" id="CHEBI:15378"/>
        <dbReference type="ChEBI" id="CHEBI:57856"/>
        <dbReference type="ChEBI" id="CHEBI:59789"/>
        <dbReference type="ChEBI" id="CHEBI:73542"/>
        <dbReference type="ChEBI" id="CHEBI:74269"/>
        <dbReference type="EC" id="2.1.1.228"/>
    </reaction>
</comment>
<name>A0A840UQP8_9FIRM</name>
<dbReference type="GO" id="GO:0052906">
    <property type="term" value="F:tRNA (guanine(37)-N1)-methyltransferase activity"/>
    <property type="evidence" value="ECO:0007669"/>
    <property type="project" value="UniProtKB-UniRule"/>
</dbReference>
<feature type="binding site" evidence="15 16">
    <location>
        <position position="115"/>
    </location>
    <ligand>
        <name>S-adenosyl-L-methionine</name>
        <dbReference type="ChEBI" id="CHEBI:59789"/>
    </ligand>
</feature>
<comment type="function">
    <text evidence="1 15 17">Specifically methylates guanosine-37 in various tRNAs.</text>
</comment>
<dbReference type="RefSeq" id="WP_183861473.1">
    <property type="nucleotide sequence ID" value="NZ_JACHFH010000018.1"/>
</dbReference>
<dbReference type="Pfam" id="PF01746">
    <property type="entry name" value="tRNA_m1G_MT"/>
    <property type="match status" value="1"/>
</dbReference>
<evidence type="ECO:0000256" key="16">
    <source>
        <dbReference type="PIRSR" id="PIRSR000386-1"/>
    </source>
</evidence>
<evidence type="ECO:0000259" key="18">
    <source>
        <dbReference type="Pfam" id="PF01746"/>
    </source>
</evidence>
<dbReference type="PANTHER" id="PTHR46417:SF1">
    <property type="entry name" value="TRNA (GUANINE-N(1)-)-METHYLTRANSFERASE"/>
    <property type="match status" value="1"/>
</dbReference>
<evidence type="ECO:0000256" key="9">
    <source>
        <dbReference type="ARBA" id="ARBA00022679"/>
    </source>
</evidence>
<evidence type="ECO:0000256" key="7">
    <source>
        <dbReference type="ARBA" id="ARBA00022490"/>
    </source>
</evidence>
<dbReference type="SUPFAM" id="SSF75217">
    <property type="entry name" value="alpha/beta knot"/>
    <property type="match status" value="1"/>
</dbReference>
<dbReference type="GO" id="GO:0005829">
    <property type="term" value="C:cytosol"/>
    <property type="evidence" value="ECO:0007669"/>
    <property type="project" value="TreeGrafter"/>
</dbReference>
<protein>
    <recommendedName>
        <fullName evidence="6 15">tRNA (guanine-N(1)-)-methyltransferase</fullName>
        <ecNumber evidence="5 15">2.1.1.228</ecNumber>
    </recommendedName>
    <alternativeName>
        <fullName evidence="12 15">M1G-methyltransferase</fullName>
    </alternativeName>
    <alternativeName>
        <fullName evidence="13 15">tRNA [GM37] methyltransferase</fullName>
    </alternativeName>
</protein>
<dbReference type="HAMAP" id="MF_00605">
    <property type="entry name" value="TrmD"/>
    <property type="match status" value="1"/>
</dbReference>
<feature type="binding site" evidence="15 16">
    <location>
        <begin position="135"/>
        <end position="140"/>
    </location>
    <ligand>
        <name>S-adenosyl-L-methionine</name>
        <dbReference type="ChEBI" id="CHEBI:59789"/>
    </ligand>
</feature>
<keyword evidence="20" id="KW-1185">Reference proteome</keyword>
<dbReference type="InterPro" id="IPR016009">
    <property type="entry name" value="tRNA_MeTrfase_TRMD/TRM10"/>
</dbReference>
<keyword evidence="7 15" id="KW-0963">Cytoplasm</keyword>
<dbReference type="Gene3D" id="1.10.1270.20">
    <property type="entry name" value="tRNA(m1g37)methyltransferase, domain 2"/>
    <property type="match status" value="1"/>
</dbReference>
<comment type="caution">
    <text evidence="19">The sequence shown here is derived from an EMBL/GenBank/DDBJ whole genome shotgun (WGS) entry which is preliminary data.</text>
</comment>
<evidence type="ECO:0000256" key="13">
    <source>
        <dbReference type="ARBA" id="ARBA00033392"/>
    </source>
</evidence>
<evidence type="ECO:0000256" key="15">
    <source>
        <dbReference type="HAMAP-Rule" id="MF_00605"/>
    </source>
</evidence>
<dbReference type="PANTHER" id="PTHR46417">
    <property type="entry name" value="TRNA (GUANINE-N(1)-)-METHYLTRANSFERASE"/>
    <property type="match status" value="1"/>
</dbReference>
<accession>A0A840UQP8</accession>
<dbReference type="Gene3D" id="3.40.1280.10">
    <property type="match status" value="1"/>
</dbReference>
<evidence type="ECO:0000256" key="10">
    <source>
        <dbReference type="ARBA" id="ARBA00022691"/>
    </source>
</evidence>
<evidence type="ECO:0000256" key="8">
    <source>
        <dbReference type="ARBA" id="ARBA00022603"/>
    </source>
</evidence>
<proteinExistence type="inferred from homology"/>
<comment type="similarity">
    <text evidence="3 15 17">Belongs to the RNA methyltransferase TrmD family.</text>
</comment>
<dbReference type="InterPro" id="IPR029028">
    <property type="entry name" value="Alpha/beta_knot_MTases"/>
</dbReference>
<dbReference type="InterPro" id="IPR023148">
    <property type="entry name" value="tRNA_m1G_MeTrfase_C_sf"/>
</dbReference>
<dbReference type="FunFam" id="1.10.1270.20:FF:000001">
    <property type="entry name" value="tRNA (guanine-N(1)-)-methyltransferase"/>
    <property type="match status" value="1"/>
</dbReference>
<dbReference type="CDD" id="cd18080">
    <property type="entry name" value="TrmD-like"/>
    <property type="match status" value="1"/>
</dbReference>
<dbReference type="InterPro" id="IPR029026">
    <property type="entry name" value="tRNA_m1G_MTases_N"/>
</dbReference>
<evidence type="ECO:0000256" key="12">
    <source>
        <dbReference type="ARBA" id="ARBA00029736"/>
    </source>
</evidence>
<keyword evidence="11 15" id="KW-0819">tRNA processing</keyword>
<evidence type="ECO:0000313" key="20">
    <source>
        <dbReference type="Proteomes" id="UP000559117"/>
    </source>
</evidence>
<keyword evidence="10 15" id="KW-0949">S-adenosyl-L-methionine</keyword>
<comment type="subcellular location">
    <subcellularLocation>
        <location evidence="2 15 17">Cytoplasm</location>
    </subcellularLocation>
</comment>
<dbReference type="NCBIfam" id="NF000648">
    <property type="entry name" value="PRK00026.1"/>
    <property type="match status" value="1"/>
</dbReference>
<evidence type="ECO:0000256" key="3">
    <source>
        <dbReference type="ARBA" id="ARBA00007630"/>
    </source>
</evidence>
<feature type="domain" description="tRNA methyltransferase TRMD/TRM10-type" evidence="18">
    <location>
        <begin position="1"/>
        <end position="227"/>
    </location>
</feature>
<dbReference type="PIRSF" id="PIRSF000386">
    <property type="entry name" value="tRNA_mtase"/>
    <property type="match status" value="1"/>
</dbReference>
<comment type="subunit">
    <text evidence="4 15 17">Homodimer.</text>
</comment>
<dbReference type="EMBL" id="JACHFH010000018">
    <property type="protein sequence ID" value="MBB5336492.1"/>
    <property type="molecule type" value="Genomic_DNA"/>
</dbReference>
<evidence type="ECO:0000256" key="14">
    <source>
        <dbReference type="ARBA" id="ARBA00047783"/>
    </source>
</evidence>
<keyword evidence="9 15" id="KW-0808">Transferase</keyword>
<sequence>MQIDILSLFPEMFISPFAHSIIKRAIDKKLLSVNFTNPRDYTYDRHHQVDDVPFGGGAGMVLKPEPFFRAVTAVKKHIPVDKKSRTILLSPEGTPFSQDKAKHLATYDSLIFICGHYEGFDNRISEHLAEEKISIGDYVLTGGELACMVIVDAVSRMLPNVLGSQDSAPTDSFYNGLLEHPQYTRPRQYKDMSVPDVLLSGNHAYIDKWRQEKSLETTYKNRPDLLDKLNLSANQRALLEKIKNDCT</sequence>
<gene>
    <name evidence="15" type="primary">trmD</name>
    <name evidence="19" type="ORF">HNR32_001641</name>
</gene>
<dbReference type="AlphaFoldDB" id="A0A840UQP8"/>
<dbReference type="NCBIfam" id="TIGR00088">
    <property type="entry name" value="trmD"/>
    <property type="match status" value="1"/>
</dbReference>
<organism evidence="19 20">
    <name type="scientific">Pectinatus brassicae</name>
    <dbReference type="NCBI Taxonomy" id="862415"/>
    <lineage>
        <taxon>Bacteria</taxon>
        <taxon>Bacillati</taxon>
        <taxon>Bacillota</taxon>
        <taxon>Negativicutes</taxon>
        <taxon>Selenomonadales</taxon>
        <taxon>Selenomonadaceae</taxon>
        <taxon>Pectinatus</taxon>
    </lineage>
</organism>